<dbReference type="GeneID" id="6081055"/>
<dbReference type="SUPFAM" id="SSF52833">
    <property type="entry name" value="Thioredoxin-like"/>
    <property type="match status" value="1"/>
</dbReference>
<name>B0DN91_LACBS</name>
<dbReference type="InParanoid" id="B0DN91"/>
<sequence length="117" mass="12954">MPVNAITSLQEFNDIISSGKPVVIDFWAAWCGPCRAISPVFEKFSNLEENTGVEFYKVDVDSQREISQEVGIKAMPTFLLFQGGNKVGDVVGANPQAIEALVQKGFAMYMYFLVTDH</sequence>
<dbReference type="InterPro" id="IPR036249">
    <property type="entry name" value="Thioredoxin-like_sf"/>
</dbReference>
<dbReference type="FunCoup" id="B0DN91">
    <property type="interactions" value="232"/>
</dbReference>
<reference evidence="4 5" key="1">
    <citation type="journal article" date="2008" name="Nature">
        <title>The genome of Laccaria bicolor provides insights into mycorrhizal symbiosis.</title>
        <authorList>
            <person name="Martin F."/>
            <person name="Aerts A."/>
            <person name="Ahren D."/>
            <person name="Brun A."/>
            <person name="Danchin E.G.J."/>
            <person name="Duchaussoy F."/>
            <person name="Gibon J."/>
            <person name="Kohler A."/>
            <person name="Lindquist E."/>
            <person name="Pereda V."/>
            <person name="Salamov A."/>
            <person name="Shapiro H.J."/>
            <person name="Wuyts J."/>
            <person name="Blaudez D."/>
            <person name="Buee M."/>
            <person name="Brokstein P."/>
            <person name="Canbaeck B."/>
            <person name="Cohen D."/>
            <person name="Courty P.E."/>
            <person name="Coutinho P.M."/>
            <person name="Delaruelle C."/>
            <person name="Detter J.C."/>
            <person name="Deveau A."/>
            <person name="DiFazio S."/>
            <person name="Duplessis S."/>
            <person name="Fraissinet-Tachet L."/>
            <person name="Lucic E."/>
            <person name="Frey-Klett P."/>
            <person name="Fourrey C."/>
            <person name="Feussner I."/>
            <person name="Gay G."/>
            <person name="Grimwood J."/>
            <person name="Hoegger P.J."/>
            <person name="Jain P."/>
            <person name="Kilaru S."/>
            <person name="Labbe J."/>
            <person name="Lin Y.C."/>
            <person name="Legue V."/>
            <person name="Le Tacon F."/>
            <person name="Marmeisse R."/>
            <person name="Melayah D."/>
            <person name="Montanini B."/>
            <person name="Muratet M."/>
            <person name="Nehls U."/>
            <person name="Niculita-Hirzel H."/>
            <person name="Oudot-Le Secq M.P."/>
            <person name="Peter M."/>
            <person name="Quesneville H."/>
            <person name="Rajashekar B."/>
            <person name="Reich M."/>
            <person name="Rouhier N."/>
            <person name="Schmutz J."/>
            <person name="Yin T."/>
            <person name="Chalot M."/>
            <person name="Henrissat B."/>
            <person name="Kuees U."/>
            <person name="Lucas S."/>
            <person name="Van de Peer Y."/>
            <person name="Podila G.K."/>
            <person name="Polle A."/>
            <person name="Pukkila P.J."/>
            <person name="Richardson P.M."/>
            <person name="Rouze P."/>
            <person name="Sanders I.R."/>
            <person name="Stajich J.E."/>
            <person name="Tunlid A."/>
            <person name="Tuskan G."/>
            <person name="Grigoriev I.V."/>
        </authorList>
    </citation>
    <scope>NUCLEOTIDE SEQUENCE [LARGE SCALE GENOMIC DNA]</scope>
    <source>
        <strain evidence="5">S238N-H82 / ATCC MYA-4686</strain>
    </source>
</reference>
<evidence type="ECO:0000259" key="3">
    <source>
        <dbReference type="PROSITE" id="PS51352"/>
    </source>
</evidence>
<evidence type="ECO:0000313" key="5">
    <source>
        <dbReference type="Proteomes" id="UP000001194"/>
    </source>
</evidence>
<dbReference type="InterPro" id="IPR013766">
    <property type="entry name" value="Thioredoxin_domain"/>
</dbReference>
<organism evidence="5">
    <name type="scientific">Laccaria bicolor (strain S238N-H82 / ATCC MYA-4686)</name>
    <name type="common">Bicoloured deceiver</name>
    <name type="synonym">Laccaria laccata var. bicolor</name>
    <dbReference type="NCBI Taxonomy" id="486041"/>
    <lineage>
        <taxon>Eukaryota</taxon>
        <taxon>Fungi</taxon>
        <taxon>Dikarya</taxon>
        <taxon>Basidiomycota</taxon>
        <taxon>Agaricomycotina</taxon>
        <taxon>Agaricomycetes</taxon>
        <taxon>Agaricomycetidae</taxon>
        <taxon>Agaricales</taxon>
        <taxon>Agaricineae</taxon>
        <taxon>Hydnangiaceae</taxon>
        <taxon>Laccaria</taxon>
    </lineage>
</organism>
<dbReference type="EMBL" id="DS547121">
    <property type="protein sequence ID" value="EDR03894.1"/>
    <property type="molecule type" value="Genomic_DNA"/>
</dbReference>
<dbReference type="RefSeq" id="XP_001885462.1">
    <property type="nucleotide sequence ID" value="XM_001885427.1"/>
</dbReference>
<gene>
    <name evidence="4" type="primary">LbTrx3</name>
    <name evidence="4" type="ORF">LACBIDRAFT_295142</name>
</gene>
<dbReference type="KEGG" id="lbc:LACBIDRAFT_295142"/>
<dbReference type="PROSITE" id="PS51352">
    <property type="entry name" value="THIOREDOXIN_2"/>
    <property type="match status" value="1"/>
</dbReference>
<dbReference type="GO" id="GO:0015035">
    <property type="term" value="F:protein-disulfide reductase activity"/>
    <property type="evidence" value="ECO:0007669"/>
    <property type="project" value="InterPro"/>
</dbReference>
<evidence type="ECO:0000313" key="4">
    <source>
        <dbReference type="EMBL" id="EDR03894.1"/>
    </source>
</evidence>
<evidence type="ECO:0000256" key="1">
    <source>
        <dbReference type="ARBA" id="ARBA00020570"/>
    </source>
</evidence>
<dbReference type="Proteomes" id="UP000001194">
    <property type="component" value="Unassembled WGS sequence"/>
</dbReference>
<dbReference type="HOGENOM" id="CLU_090389_14_0_1"/>
<dbReference type="NCBIfam" id="TIGR01068">
    <property type="entry name" value="thioredoxin"/>
    <property type="match status" value="1"/>
</dbReference>
<evidence type="ECO:0000256" key="2">
    <source>
        <dbReference type="ARBA" id="ARBA00023157"/>
    </source>
</evidence>
<keyword evidence="2" id="KW-1015">Disulfide bond</keyword>
<dbReference type="AlphaFoldDB" id="B0DN91"/>
<dbReference type="STRING" id="486041.B0DN91"/>
<dbReference type="Gene3D" id="3.40.30.10">
    <property type="entry name" value="Glutaredoxin"/>
    <property type="match status" value="1"/>
</dbReference>
<dbReference type="PANTHER" id="PTHR46115">
    <property type="entry name" value="THIOREDOXIN-LIKE PROTEIN 1"/>
    <property type="match status" value="1"/>
</dbReference>
<feature type="domain" description="Thioredoxin" evidence="3">
    <location>
        <begin position="1"/>
        <end position="107"/>
    </location>
</feature>
<proteinExistence type="predicted"/>
<dbReference type="OrthoDB" id="2121326at2759"/>
<protein>
    <recommendedName>
        <fullName evidence="1">Thioredoxin</fullName>
    </recommendedName>
</protein>
<dbReference type="FunFam" id="3.40.30.10:FF:000245">
    <property type="entry name" value="Thioredoxin"/>
    <property type="match status" value="1"/>
</dbReference>
<dbReference type="PRINTS" id="PR00421">
    <property type="entry name" value="THIOREDOXIN"/>
</dbReference>
<dbReference type="PROSITE" id="PS00194">
    <property type="entry name" value="THIOREDOXIN_1"/>
    <property type="match status" value="1"/>
</dbReference>
<dbReference type="CDD" id="cd02947">
    <property type="entry name" value="TRX_family"/>
    <property type="match status" value="1"/>
</dbReference>
<keyword evidence="5" id="KW-1185">Reference proteome</keyword>
<accession>B0DN91</accession>
<dbReference type="InterPro" id="IPR017937">
    <property type="entry name" value="Thioredoxin_CS"/>
</dbReference>
<dbReference type="InterPro" id="IPR005746">
    <property type="entry name" value="Thioredoxin"/>
</dbReference>
<dbReference type="Pfam" id="PF00085">
    <property type="entry name" value="Thioredoxin"/>
    <property type="match status" value="1"/>
</dbReference>